<gene>
    <name evidence="2" type="ORF">KEU06_00155</name>
</gene>
<dbReference type="RefSeq" id="WP_188252613.1">
    <property type="nucleotide sequence ID" value="NZ_JABVCF010000001.1"/>
</dbReference>
<name>A0A942DV29_9HYPH</name>
<evidence type="ECO:0000313" key="3">
    <source>
        <dbReference type="Proteomes" id="UP000680348"/>
    </source>
</evidence>
<comment type="caution">
    <text evidence="2">The sequence shown here is derived from an EMBL/GenBank/DDBJ whole genome shotgun (WGS) entry which is preliminary data.</text>
</comment>
<evidence type="ECO:0000256" key="1">
    <source>
        <dbReference type="SAM" id="SignalP"/>
    </source>
</evidence>
<dbReference type="AlphaFoldDB" id="A0A942DV29"/>
<proteinExistence type="predicted"/>
<feature type="signal peptide" evidence="1">
    <location>
        <begin position="1"/>
        <end position="28"/>
    </location>
</feature>
<sequence length="200" mass="22184">MAPRSLSLSFKSALTAGLMVVLSAPAFAAPTDLAIRPGFSDANTRAPIPAQVQSQRAYHRTVHRRVGGPYHARRVVHRSYYGGPYRARRVVHRSYYGGPYGVRRVVHRTYYGGPHYTRRVVHRRYYGGGPYGARRVVHRRYYGGGPYYARRVVYRGWGGPSYVWPGYWGGYPGYYNPGFVGGAGVSVGVPFFGASAGVGF</sequence>
<dbReference type="EMBL" id="JAGWCR010000001">
    <property type="protein sequence ID" value="MBS3647038.1"/>
    <property type="molecule type" value="Genomic_DNA"/>
</dbReference>
<reference evidence="2" key="1">
    <citation type="submission" date="2021-04" db="EMBL/GenBank/DDBJ databases">
        <title>Pseudaminobacter soli sp. nov., isolated from paddy soil contaminated by heavy metals.</title>
        <authorList>
            <person name="Zhang K."/>
        </authorList>
    </citation>
    <scope>NUCLEOTIDE SEQUENCE</scope>
    <source>
        <strain evidence="2">19-2017</strain>
    </source>
</reference>
<evidence type="ECO:0008006" key="4">
    <source>
        <dbReference type="Google" id="ProtNLM"/>
    </source>
</evidence>
<keyword evidence="1" id="KW-0732">Signal</keyword>
<protein>
    <recommendedName>
        <fullName evidence="4">BA14K family protein</fullName>
    </recommendedName>
</protein>
<organism evidence="2 3">
    <name type="scientific">Pseudaminobacter soli</name>
    <name type="common">ex Zhang et al. 2022</name>
    <dbReference type="NCBI Taxonomy" id="2831468"/>
    <lineage>
        <taxon>Bacteria</taxon>
        <taxon>Pseudomonadati</taxon>
        <taxon>Pseudomonadota</taxon>
        <taxon>Alphaproteobacteria</taxon>
        <taxon>Hyphomicrobiales</taxon>
        <taxon>Phyllobacteriaceae</taxon>
        <taxon>Pseudaminobacter</taxon>
    </lineage>
</organism>
<feature type="chain" id="PRO_5037060101" description="BA14K family protein" evidence="1">
    <location>
        <begin position="29"/>
        <end position="200"/>
    </location>
</feature>
<evidence type="ECO:0000313" key="2">
    <source>
        <dbReference type="EMBL" id="MBS3647038.1"/>
    </source>
</evidence>
<keyword evidence="3" id="KW-1185">Reference proteome</keyword>
<dbReference type="Proteomes" id="UP000680348">
    <property type="component" value="Unassembled WGS sequence"/>
</dbReference>
<accession>A0A942DV29</accession>